<dbReference type="PANTHER" id="PTHR43280">
    <property type="entry name" value="ARAC-FAMILY TRANSCRIPTIONAL REGULATOR"/>
    <property type="match status" value="1"/>
</dbReference>
<comment type="caution">
    <text evidence="5">The sequence shown here is derived from an EMBL/GenBank/DDBJ whole genome shotgun (WGS) entry which is preliminary data.</text>
</comment>
<dbReference type="GO" id="GO:0003700">
    <property type="term" value="F:DNA-binding transcription factor activity"/>
    <property type="evidence" value="ECO:0007669"/>
    <property type="project" value="InterPro"/>
</dbReference>
<dbReference type="AlphaFoldDB" id="A0A252F1Y7"/>
<dbReference type="Proteomes" id="UP000194903">
    <property type="component" value="Unassembled WGS sequence"/>
</dbReference>
<evidence type="ECO:0000256" key="1">
    <source>
        <dbReference type="ARBA" id="ARBA00023015"/>
    </source>
</evidence>
<evidence type="ECO:0000256" key="3">
    <source>
        <dbReference type="ARBA" id="ARBA00023163"/>
    </source>
</evidence>
<keyword evidence="3" id="KW-0804">Transcription</keyword>
<dbReference type="InterPro" id="IPR018062">
    <property type="entry name" value="HTH_AraC-typ_CS"/>
</dbReference>
<dbReference type="PROSITE" id="PS00041">
    <property type="entry name" value="HTH_ARAC_FAMILY_1"/>
    <property type="match status" value="1"/>
</dbReference>
<dbReference type="InterPro" id="IPR003313">
    <property type="entry name" value="AraC-bd"/>
</dbReference>
<organism evidence="5 6">
    <name type="scientific">Butyricicoccus porcorum</name>
    <dbReference type="NCBI Taxonomy" id="1945634"/>
    <lineage>
        <taxon>Bacteria</taxon>
        <taxon>Bacillati</taxon>
        <taxon>Bacillota</taxon>
        <taxon>Clostridia</taxon>
        <taxon>Eubacteriales</taxon>
        <taxon>Butyricicoccaceae</taxon>
        <taxon>Butyricicoccus</taxon>
    </lineage>
</organism>
<sequence>MYRPSDHRTEMDGKKMDKSVYPYFDMYSRDGSNISFERWTDSRSVDMHRHEYYELLFVGQGSCRHMYNSTETLLIQGDVVIVAAHRVHGFSLSGQTLIYNCQFLLESLDERVVHALRGYEAFAEDTGLEEDANSCEEKTLLTERETYYHHGQLRIGYELNSSKQGVVHLNPMEIPFVKSVLQHGVDAQESTEHISLLMKQKYLEVFLLEVTKAMGRQNQMYAVCSKSNQKAVADVLMLIEEHLDETLDFNEIAREYSFSPNYFRKIFKDITGFSPITYVNRLRIVRACEYIQRDNMPIREAAERVGIYDLNYFSRLFKKIMGCAPSKM</sequence>
<dbReference type="InterPro" id="IPR018060">
    <property type="entry name" value="HTH_AraC"/>
</dbReference>
<dbReference type="PANTHER" id="PTHR43280:SF28">
    <property type="entry name" value="HTH-TYPE TRANSCRIPTIONAL ACTIVATOR RHAS"/>
    <property type="match status" value="1"/>
</dbReference>
<dbReference type="Gene3D" id="1.10.10.60">
    <property type="entry name" value="Homeodomain-like"/>
    <property type="match status" value="2"/>
</dbReference>
<accession>A0A252F1Y7</accession>
<dbReference type="InterPro" id="IPR011051">
    <property type="entry name" value="RmlC_Cupin_sf"/>
</dbReference>
<name>A0A252F1Y7_9FIRM</name>
<dbReference type="InterPro" id="IPR014710">
    <property type="entry name" value="RmlC-like_jellyroll"/>
</dbReference>
<dbReference type="EMBL" id="NHOC01000010">
    <property type="protein sequence ID" value="OUM19803.1"/>
    <property type="molecule type" value="Genomic_DNA"/>
</dbReference>
<evidence type="ECO:0000256" key="2">
    <source>
        <dbReference type="ARBA" id="ARBA00023125"/>
    </source>
</evidence>
<dbReference type="PROSITE" id="PS01124">
    <property type="entry name" value="HTH_ARAC_FAMILY_2"/>
    <property type="match status" value="1"/>
</dbReference>
<dbReference type="SUPFAM" id="SSF46689">
    <property type="entry name" value="Homeodomain-like"/>
    <property type="match status" value="2"/>
</dbReference>
<dbReference type="GO" id="GO:0043565">
    <property type="term" value="F:sequence-specific DNA binding"/>
    <property type="evidence" value="ECO:0007669"/>
    <property type="project" value="InterPro"/>
</dbReference>
<dbReference type="OrthoDB" id="9791615at2"/>
<protein>
    <recommendedName>
        <fullName evidence="4">HTH araC/xylS-type domain-containing protein</fullName>
    </recommendedName>
</protein>
<dbReference type="Pfam" id="PF02311">
    <property type="entry name" value="AraC_binding"/>
    <property type="match status" value="1"/>
</dbReference>
<evidence type="ECO:0000313" key="6">
    <source>
        <dbReference type="Proteomes" id="UP000194903"/>
    </source>
</evidence>
<keyword evidence="2" id="KW-0238">DNA-binding</keyword>
<proteinExistence type="predicted"/>
<gene>
    <name evidence="5" type="ORF">CBW42_11635</name>
</gene>
<evidence type="ECO:0000313" key="5">
    <source>
        <dbReference type="EMBL" id="OUM19803.1"/>
    </source>
</evidence>
<reference evidence="5 6" key="1">
    <citation type="submission" date="2017-05" db="EMBL/GenBank/DDBJ databases">
        <title>Butyricicoccus porcorum sp. nov. a butyrate-producing bacterium from the swine intestinal tract.</title>
        <authorList>
            <person name="Trachsel J."/>
            <person name="Humphrey S."/>
            <person name="Allen H.K."/>
        </authorList>
    </citation>
    <scope>NUCLEOTIDE SEQUENCE [LARGE SCALE GENOMIC DNA]</scope>
    <source>
        <strain evidence="5">BB10</strain>
    </source>
</reference>
<keyword evidence="6" id="KW-1185">Reference proteome</keyword>
<dbReference type="Gene3D" id="2.60.120.10">
    <property type="entry name" value="Jelly Rolls"/>
    <property type="match status" value="1"/>
</dbReference>
<feature type="domain" description="HTH araC/xylS-type" evidence="4">
    <location>
        <begin position="233"/>
        <end position="328"/>
    </location>
</feature>
<dbReference type="InterPro" id="IPR009057">
    <property type="entry name" value="Homeodomain-like_sf"/>
</dbReference>
<dbReference type="SMART" id="SM00342">
    <property type="entry name" value="HTH_ARAC"/>
    <property type="match status" value="1"/>
</dbReference>
<keyword evidence="1" id="KW-0805">Transcription regulation</keyword>
<evidence type="ECO:0000259" key="4">
    <source>
        <dbReference type="PROSITE" id="PS01124"/>
    </source>
</evidence>
<dbReference type="SUPFAM" id="SSF51182">
    <property type="entry name" value="RmlC-like cupins"/>
    <property type="match status" value="1"/>
</dbReference>
<dbReference type="Pfam" id="PF12833">
    <property type="entry name" value="HTH_18"/>
    <property type="match status" value="1"/>
</dbReference>